<dbReference type="InterPro" id="IPR040442">
    <property type="entry name" value="Pyrv_kinase-like_dom_sf"/>
</dbReference>
<dbReference type="AlphaFoldDB" id="A0A7S7NJX4"/>
<evidence type="ECO:0000256" key="2">
    <source>
        <dbReference type="ARBA" id="ARBA00022723"/>
    </source>
</evidence>
<dbReference type="RefSeq" id="WP_194446632.1">
    <property type="nucleotide sequence ID" value="NZ_CP063849.1"/>
</dbReference>
<dbReference type="Proteomes" id="UP000593892">
    <property type="component" value="Chromosome"/>
</dbReference>
<sequence length="260" mass="27746">MNTQTKAAQLKERLLAGETVLGCFLSLGSPLTAELMGLAGYDWSLIDLEHGAGGEVEALAQMQALSATSSAAIVRVESNARQRAHRVLDCGAHGVMFPRIDTEEDARAAAAAMRYPPLGVRGVAFSNRVCEYGANFRPYLEASATALLTIVQIETRTAVDNVDAIASVDGVDVLFIGPSDLSHSYGVLGQFDHPEFSAAIAKTVEAARRHGKALGILLPKPDDMEHYRSLGFRFIASGSDAVLLNNAARSLVHNLRTQLA</sequence>
<dbReference type="GO" id="GO:0016832">
    <property type="term" value="F:aldehyde-lyase activity"/>
    <property type="evidence" value="ECO:0007669"/>
    <property type="project" value="TreeGrafter"/>
</dbReference>
<keyword evidence="6" id="KW-1185">Reference proteome</keyword>
<dbReference type="InterPro" id="IPR050251">
    <property type="entry name" value="HpcH-HpaI_aldolase"/>
</dbReference>
<reference evidence="5 6" key="1">
    <citation type="submission" date="2020-10" db="EMBL/GenBank/DDBJ databases">
        <title>Complete genome sequence of Paludibaculum fermentans P105T, a facultatively anaerobic acidobacterium capable of dissimilatory Fe(III) reduction.</title>
        <authorList>
            <person name="Dedysh S.N."/>
            <person name="Beletsky A.V."/>
            <person name="Kulichevskaya I.S."/>
            <person name="Mardanov A.V."/>
            <person name="Ravin N.V."/>
        </authorList>
    </citation>
    <scope>NUCLEOTIDE SEQUENCE [LARGE SCALE GENOMIC DNA]</scope>
    <source>
        <strain evidence="5 6">P105</strain>
    </source>
</reference>
<gene>
    <name evidence="5" type="ORF">IRI77_19080</name>
</gene>
<evidence type="ECO:0000256" key="3">
    <source>
        <dbReference type="ARBA" id="ARBA00023239"/>
    </source>
</evidence>
<dbReference type="Gene3D" id="3.20.20.60">
    <property type="entry name" value="Phosphoenolpyruvate-binding domains"/>
    <property type="match status" value="1"/>
</dbReference>
<keyword evidence="2" id="KW-0479">Metal-binding</keyword>
<dbReference type="Pfam" id="PF03328">
    <property type="entry name" value="HpcH_HpaI"/>
    <property type="match status" value="1"/>
</dbReference>
<evidence type="ECO:0000259" key="4">
    <source>
        <dbReference type="Pfam" id="PF03328"/>
    </source>
</evidence>
<feature type="domain" description="HpcH/HpaI aldolase/citrate lyase" evidence="4">
    <location>
        <begin position="22"/>
        <end position="246"/>
    </location>
</feature>
<accession>A0A7S7NJX4</accession>
<dbReference type="GO" id="GO:0046872">
    <property type="term" value="F:metal ion binding"/>
    <property type="evidence" value="ECO:0007669"/>
    <property type="project" value="UniProtKB-KW"/>
</dbReference>
<dbReference type="InterPro" id="IPR015813">
    <property type="entry name" value="Pyrv/PenolPyrv_kinase-like_dom"/>
</dbReference>
<dbReference type="PANTHER" id="PTHR30502">
    <property type="entry name" value="2-KETO-3-DEOXY-L-RHAMNONATE ALDOLASE"/>
    <property type="match status" value="1"/>
</dbReference>
<evidence type="ECO:0000256" key="1">
    <source>
        <dbReference type="ARBA" id="ARBA00005568"/>
    </source>
</evidence>
<protein>
    <submittedName>
        <fullName evidence="5">2-dehydro-3-deoxyglucarate aldolase</fullName>
    </submittedName>
</protein>
<evidence type="ECO:0000313" key="5">
    <source>
        <dbReference type="EMBL" id="QOY84962.1"/>
    </source>
</evidence>
<dbReference type="GO" id="GO:0005737">
    <property type="term" value="C:cytoplasm"/>
    <property type="evidence" value="ECO:0007669"/>
    <property type="project" value="TreeGrafter"/>
</dbReference>
<dbReference type="InterPro" id="IPR005000">
    <property type="entry name" value="Aldolase/citrate-lyase_domain"/>
</dbReference>
<comment type="similarity">
    <text evidence="1">Belongs to the HpcH/HpaI aldolase family.</text>
</comment>
<organism evidence="5 6">
    <name type="scientific">Paludibaculum fermentans</name>
    <dbReference type="NCBI Taxonomy" id="1473598"/>
    <lineage>
        <taxon>Bacteria</taxon>
        <taxon>Pseudomonadati</taxon>
        <taxon>Acidobacteriota</taxon>
        <taxon>Terriglobia</taxon>
        <taxon>Bryobacterales</taxon>
        <taxon>Bryobacteraceae</taxon>
        <taxon>Paludibaculum</taxon>
    </lineage>
</organism>
<name>A0A7S7NJX4_PALFE</name>
<keyword evidence="3" id="KW-0456">Lyase</keyword>
<dbReference type="SUPFAM" id="SSF51621">
    <property type="entry name" value="Phosphoenolpyruvate/pyruvate domain"/>
    <property type="match status" value="1"/>
</dbReference>
<dbReference type="PANTHER" id="PTHR30502:SF0">
    <property type="entry name" value="PHOSPHOENOLPYRUVATE CARBOXYLASE FAMILY PROTEIN"/>
    <property type="match status" value="1"/>
</dbReference>
<proteinExistence type="inferred from homology"/>
<dbReference type="EMBL" id="CP063849">
    <property type="protein sequence ID" value="QOY84962.1"/>
    <property type="molecule type" value="Genomic_DNA"/>
</dbReference>
<evidence type="ECO:0000313" key="6">
    <source>
        <dbReference type="Proteomes" id="UP000593892"/>
    </source>
</evidence>
<dbReference type="KEGG" id="pfer:IRI77_19080"/>